<name>A0A1H6WWY2_9FLAO</name>
<dbReference type="Proteomes" id="UP000199702">
    <property type="component" value="Unassembled WGS sequence"/>
</dbReference>
<dbReference type="EMBL" id="FNYA01000007">
    <property type="protein sequence ID" value="SEJ16982.1"/>
    <property type="molecule type" value="Genomic_DNA"/>
</dbReference>
<evidence type="ECO:0000256" key="1">
    <source>
        <dbReference type="SAM" id="Phobius"/>
    </source>
</evidence>
<keyword evidence="3" id="KW-1185">Reference proteome</keyword>
<dbReference type="AlphaFoldDB" id="A0A1H6WWY2"/>
<accession>A0A1H6WWY2</accession>
<dbReference type="STRING" id="402734.SAMN05660918_2525"/>
<evidence type="ECO:0000313" key="2">
    <source>
        <dbReference type="EMBL" id="SEJ16982.1"/>
    </source>
</evidence>
<reference evidence="3" key="1">
    <citation type="submission" date="2016-10" db="EMBL/GenBank/DDBJ databases">
        <authorList>
            <person name="Varghese N."/>
            <person name="Submissions S."/>
        </authorList>
    </citation>
    <scope>NUCLEOTIDE SEQUENCE [LARGE SCALE GENOMIC DNA]</scope>
    <source>
        <strain evidence="3">DSM 17934</strain>
    </source>
</reference>
<sequence>MNWLNNLKQKSPKQRFLFILGLLIFCFYLLLAYLVAFWDDFPLEITTTGRRTMGGLLVLYASFRFYRLIKKEDE</sequence>
<organism evidence="2 3">
    <name type="scientific">Flavobacterium terrigena</name>
    <dbReference type="NCBI Taxonomy" id="402734"/>
    <lineage>
        <taxon>Bacteria</taxon>
        <taxon>Pseudomonadati</taxon>
        <taxon>Bacteroidota</taxon>
        <taxon>Flavobacteriia</taxon>
        <taxon>Flavobacteriales</taxon>
        <taxon>Flavobacteriaceae</taxon>
        <taxon>Flavobacterium</taxon>
    </lineage>
</organism>
<evidence type="ECO:0000313" key="3">
    <source>
        <dbReference type="Proteomes" id="UP000199702"/>
    </source>
</evidence>
<protein>
    <submittedName>
        <fullName evidence="2">Uncharacterized protein</fullName>
    </submittedName>
</protein>
<proteinExistence type="predicted"/>
<feature type="transmembrane region" description="Helical" evidence="1">
    <location>
        <begin position="16"/>
        <end position="38"/>
    </location>
</feature>
<keyword evidence="1" id="KW-0812">Transmembrane</keyword>
<gene>
    <name evidence="2" type="ORF">SAMN05660918_2525</name>
</gene>
<keyword evidence="1" id="KW-1133">Transmembrane helix</keyword>
<keyword evidence="1" id="KW-0472">Membrane</keyword>